<name>A0ABW5IGU3_9BACT</name>
<comment type="caution">
    <text evidence="1">The sequence shown here is derived from an EMBL/GenBank/DDBJ whole genome shotgun (WGS) entry which is preliminary data.</text>
</comment>
<dbReference type="Proteomes" id="UP001597544">
    <property type="component" value="Unassembled WGS sequence"/>
</dbReference>
<reference evidence="2" key="1">
    <citation type="journal article" date="2019" name="Int. J. Syst. Evol. Microbiol.">
        <title>The Global Catalogue of Microorganisms (GCM) 10K type strain sequencing project: providing services to taxonomists for standard genome sequencing and annotation.</title>
        <authorList>
            <consortium name="The Broad Institute Genomics Platform"/>
            <consortium name="The Broad Institute Genome Sequencing Center for Infectious Disease"/>
            <person name="Wu L."/>
            <person name="Ma J."/>
        </authorList>
    </citation>
    <scope>NUCLEOTIDE SEQUENCE [LARGE SCALE GENOMIC DNA]</scope>
    <source>
        <strain evidence="2">KCTC 42498</strain>
    </source>
</reference>
<proteinExistence type="predicted"/>
<accession>A0ABW5IGU3</accession>
<evidence type="ECO:0008006" key="3">
    <source>
        <dbReference type="Google" id="ProtNLM"/>
    </source>
</evidence>
<gene>
    <name evidence="1" type="ORF">ACFSRY_01905</name>
</gene>
<evidence type="ECO:0000313" key="1">
    <source>
        <dbReference type="EMBL" id="MFD2512608.1"/>
    </source>
</evidence>
<keyword evidence="2" id="KW-1185">Reference proteome</keyword>
<sequence length="159" mass="18173">MRKSFLLPILFLIIFTSCKDDEPEVIPETRLTIEVSKQEASSTGSISTERTTAIIHVWEAAGRDFDVSKSPDIYLGNVYDNNSETYKTIEYGAIGSRMVEKIEPGRYFVYVLLPKSNNSGSLAYSYTYFDIKKGDNLKLSKTFSHDLDEGIYEKWDKNR</sequence>
<dbReference type="EMBL" id="JBHULU010000002">
    <property type="protein sequence ID" value="MFD2512608.1"/>
    <property type="molecule type" value="Genomic_DNA"/>
</dbReference>
<dbReference type="PROSITE" id="PS51257">
    <property type="entry name" value="PROKAR_LIPOPROTEIN"/>
    <property type="match status" value="1"/>
</dbReference>
<evidence type="ECO:0000313" key="2">
    <source>
        <dbReference type="Proteomes" id="UP001597544"/>
    </source>
</evidence>
<organism evidence="1 2">
    <name type="scientific">Pontibacter locisalis</name>
    <dbReference type="NCBI Taxonomy" id="1719035"/>
    <lineage>
        <taxon>Bacteria</taxon>
        <taxon>Pseudomonadati</taxon>
        <taxon>Bacteroidota</taxon>
        <taxon>Cytophagia</taxon>
        <taxon>Cytophagales</taxon>
        <taxon>Hymenobacteraceae</taxon>
        <taxon>Pontibacter</taxon>
    </lineage>
</organism>
<protein>
    <recommendedName>
        <fullName evidence="3">Lipoprotein</fullName>
    </recommendedName>
</protein>
<dbReference type="RefSeq" id="WP_377502877.1">
    <property type="nucleotide sequence ID" value="NZ_JBHULU010000002.1"/>
</dbReference>